<evidence type="ECO:0000256" key="5">
    <source>
        <dbReference type="ARBA" id="ARBA00023136"/>
    </source>
</evidence>
<feature type="region of interest" description="Disordered" evidence="6">
    <location>
        <begin position="530"/>
        <end position="573"/>
    </location>
</feature>
<feature type="transmembrane region" description="Helical" evidence="7">
    <location>
        <begin position="886"/>
        <end position="902"/>
    </location>
</feature>
<evidence type="ECO:0000256" key="2">
    <source>
        <dbReference type="ARBA" id="ARBA00022692"/>
    </source>
</evidence>
<keyword evidence="4 7" id="KW-1133">Transmembrane helix</keyword>
<feature type="domain" description="Ion transport" evidence="8">
    <location>
        <begin position="873"/>
        <end position="1101"/>
    </location>
</feature>
<gene>
    <name evidence="9" type="ORF">HPULCUR_009393</name>
</gene>
<evidence type="ECO:0000256" key="3">
    <source>
        <dbReference type="ARBA" id="ARBA00022737"/>
    </source>
</evidence>
<comment type="subcellular location">
    <subcellularLocation>
        <location evidence="1">Membrane</location>
        <topology evidence="1">Multi-pass membrane protein</topology>
    </subcellularLocation>
</comment>
<evidence type="ECO:0000259" key="8">
    <source>
        <dbReference type="Pfam" id="PF00520"/>
    </source>
</evidence>
<keyword evidence="10" id="KW-1185">Reference proteome</keyword>
<feature type="transmembrane region" description="Helical" evidence="7">
    <location>
        <begin position="914"/>
        <end position="934"/>
    </location>
</feature>
<evidence type="ECO:0000313" key="10">
    <source>
        <dbReference type="Proteomes" id="UP001476247"/>
    </source>
</evidence>
<accession>A0ABP9YAA4</accession>
<proteinExistence type="predicted"/>
<keyword evidence="3" id="KW-0677">Repeat</keyword>
<dbReference type="Pfam" id="PF00520">
    <property type="entry name" value="Ion_trans"/>
    <property type="match status" value="1"/>
</dbReference>
<dbReference type="Proteomes" id="UP001476247">
    <property type="component" value="Unassembled WGS sequence"/>
</dbReference>
<evidence type="ECO:0000256" key="7">
    <source>
        <dbReference type="SAM" id="Phobius"/>
    </source>
</evidence>
<dbReference type="InterPro" id="IPR024862">
    <property type="entry name" value="TRPV"/>
</dbReference>
<keyword evidence="2 7" id="KW-0812">Transmembrane</keyword>
<organism evidence="9 10">
    <name type="scientific">Helicostylum pulchrum</name>
    <dbReference type="NCBI Taxonomy" id="562976"/>
    <lineage>
        <taxon>Eukaryota</taxon>
        <taxon>Fungi</taxon>
        <taxon>Fungi incertae sedis</taxon>
        <taxon>Mucoromycota</taxon>
        <taxon>Mucoromycotina</taxon>
        <taxon>Mucoromycetes</taxon>
        <taxon>Mucorales</taxon>
        <taxon>Mucorineae</taxon>
        <taxon>Mucoraceae</taxon>
        <taxon>Helicostylum</taxon>
    </lineage>
</organism>
<feature type="compositionally biased region" description="Basic and acidic residues" evidence="6">
    <location>
        <begin position="558"/>
        <end position="569"/>
    </location>
</feature>
<sequence>MDVGLPDPHKIKCQGRAVFLNEEENYPLAIVSKNILEIYAEFPVVKTVTRMFDLSSFYTIGRRTCPTVSKQESYINNASWANIYHSEFDESDTNIDTIMTFTRHIRHNILITPFTGESIVRIWSILDEGARFSSFPAENQHIMALSTGYTYAAAYVNNTRSINVYNVKSGLLVYRLKSRDKSDATAFKVSHIRFCYDARYVAMSGLEGDAEVSFEVWYVEAERSIYRTVEKITKQLGTEGEIANQRRVEPFVRRGMKENKKCLKGYYTSYPDERMTIMCVELDIDKSPDNIVSWEPDANLSLNNQYEIENGLKNYNHLKCGYIKAGDENYLIRFGKHTVQLWKVSSESSEDNSITDDDNLLYIRAYKGPDYGLGYSFRETWEIHNFGSIQYIGGDCSGRLIVNITMPSNSENSIESYHTEEIFLPLEQQLLSPENQFDYHKLESACQALHYLFTDDSNKSNANPNLSILRKQTNLIITTSIFNLEDDCNYFSTVAGSRTLAMLASFEDGRKVIRSIVSKKAPISIFSYPRSQSEIDKNNPPKNYEENDEENDDVPPSKPREINKAKPKIESNMPNTEETGIFYRSSTSKPPYKKGLNTTVIAFNENVLTVLIDELNYDWFKFLFNRILSDSERVGPGCLSSLTDALLYLEEGRKRNLLLLSSAKLSYLEVDRVKLGVFEYEYSEILGAKARQKNITDPDHLQAHATMEQIKMYEGYSLRLYCLREKILQLSNLGVLMNDAVKLYNKYIPDDWNVVSINSTKEVERFARVCLVPITHFNSYGDLYENRSRHTNIKEEENENKGRKKESAFVRVALDENISDMFQQGDIVLELLLKYKWQHFARSKFILICLIHVIYYASYCTSVLFAPELYGLNLEEDIFLEHPGQIASITLMITCLIILIIQEARQFLGMRDKLNYFFSGYNWIDMCAFVLPIFTLMQLCNNWPQFVEVCSVSTLILWTHAILRLRVISHFGITLEIIIQLSRRMAPVLLIMLLVILAFTQSYIVLLRLQPDEYFRDTFSGTFLGRNDSGTGDVVFEGDVEFSTSSDNGFSNWFTAFYNVWLFIYGVWDPIVDGDAGSSLMVMCMSVVFSLIAVLIFFNMVM</sequence>
<name>A0ABP9YAA4_9FUNG</name>
<feature type="transmembrane region" description="Helical" evidence="7">
    <location>
        <begin position="986"/>
        <end position="1006"/>
    </location>
</feature>
<dbReference type="InterPro" id="IPR005821">
    <property type="entry name" value="Ion_trans_dom"/>
</dbReference>
<protein>
    <recommendedName>
        <fullName evidence="8">Ion transport domain-containing protein</fullName>
    </recommendedName>
</protein>
<comment type="caution">
    <text evidence="9">The sequence shown here is derived from an EMBL/GenBank/DDBJ whole genome shotgun (WGS) entry which is preliminary data.</text>
</comment>
<evidence type="ECO:0000256" key="6">
    <source>
        <dbReference type="SAM" id="MobiDB-lite"/>
    </source>
</evidence>
<reference evidence="9 10" key="1">
    <citation type="submission" date="2024-04" db="EMBL/GenBank/DDBJ databases">
        <title>genome sequences of Mucor flavus KT1a and Helicostylum pulchrum KT1b strains isolation_sourced from the surface of a dry-aged beef.</title>
        <authorList>
            <person name="Toyotome T."/>
            <person name="Hosono M."/>
            <person name="Torimaru M."/>
            <person name="Fukuda K."/>
            <person name="Mikami N."/>
        </authorList>
    </citation>
    <scope>NUCLEOTIDE SEQUENCE [LARGE SCALE GENOMIC DNA]</scope>
    <source>
        <strain evidence="9 10">KT1b</strain>
    </source>
</reference>
<feature type="transmembrane region" description="Helical" evidence="7">
    <location>
        <begin position="1050"/>
        <end position="1068"/>
    </location>
</feature>
<keyword evidence="5 7" id="KW-0472">Membrane</keyword>
<feature type="transmembrane region" description="Helical" evidence="7">
    <location>
        <begin position="1080"/>
        <end position="1101"/>
    </location>
</feature>
<dbReference type="EMBL" id="BAABUJ010000031">
    <property type="protein sequence ID" value="GAA5803908.1"/>
    <property type="molecule type" value="Genomic_DNA"/>
</dbReference>
<feature type="compositionally biased region" description="Basic and acidic residues" evidence="6">
    <location>
        <begin position="533"/>
        <end position="545"/>
    </location>
</feature>
<evidence type="ECO:0000256" key="1">
    <source>
        <dbReference type="ARBA" id="ARBA00004141"/>
    </source>
</evidence>
<evidence type="ECO:0000256" key="4">
    <source>
        <dbReference type="ARBA" id="ARBA00022989"/>
    </source>
</evidence>
<dbReference type="PANTHER" id="PTHR10582">
    <property type="entry name" value="TRANSIENT RECEPTOR POTENTIAL ION CHANNEL PROTEIN"/>
    <property type="match status" value="1"/>
</dbReference>
<dbReference type="PANTHER" id="PTHR10582:SF2">
    <property type="entry name" value="INACTIVE"/>
    <property type="match status" value="1"/>
</dbReference>
<evidence type="ECO:0000313" key="9">
    <source>
        <dbReference type="EMBL" id="GAA5803908.1"/>
    </source>
</evidence>